<dbReference type="EMBL" id="QEKK01000004">
    <property type="protein sequence ID" value="PVY58439.1"/>
    <property type="molecule type" value="Genomic_DNA"/>
</dbReference>
<evidence type="ECO:0000313" key="4">
    <source>
        <dbReference type="EMBL" id="PVY58439.1"/>
    </source>
</evidence>
<dbReference type="GeneID" id="93228779"/>
<keyword evidence="1" id="KW-0175">Coiled coil</keyword>
<dbReference type="RefSeq" id="WP_116721950.1">
    <property type="nucleotide sequence ID" value="NZ_CP011524.1"/>
</dbReference>
<dbReference type="PANTHER" id="PTHR30461">
    <property type="entry name" value="DNA-INVERTASE FROM LAMBDOID PROPHAGE"/>
    <property type="match status" value="1"/>
</dbReference>
<dbReference type="InterPro" id="IPR036162">
    <property type="entry name" value="Resolvase-like_N_sf"/>
</dbReference>
<dbReference type="Gene3D" id="3.90.1750.20">
    <property type="entry name" value="Putative Large Serine Recombinase, Chain B, Domain 2"/>
    <property type="match status" value="1"/>
</dbReference>
<evidence type="ECO:0000313" key="5">
    <source>
        <dbReference type="Proteomes" id="UP000245778"/>
    </source>
</evidence>
<organism evidence="4 5">
    <name type="scientific">Intestinimonas butyriciproducens</name>
    <dbReference type="NCBI Taxonomy" id="1297617"/>
    <lineage>
        <taxon>Bacteria</taxon>
        <taxon>Bacillati</taxon>
        <taxon>Bacillota</taxon>
        <taxon>Clostridia</taxon>
        <taxon>Eubacteriales</taxon>
        <taxon>Intestinimonas</taxon>
    </lineage>
</organism>
<dbReference type="SMART" id="SM00857">
    <property type="entry name" value="Resolvase"/>
    <property type="match status" value="1"/>
</dbReference>
<proteinExistence type="predicted"/>
<dbReference type="PANTHER" id="PTHR30461:SF23">
    <property type="entry name" value="DNA RECOMBINASE-RELATED"/>
    <property type="match status" value="1"/>
</dbReference>
<dbReference type="Gene3D" id="3.40.50.1390">
    <property type="entry name" value="Resolvase, N-terminal catalytic domain"/>
    <property type="match status" value="1"/>
</dbReference>
<dbReference type="AlphaFoldDB" id="A0A2U1CBY8"/>
<evidence type="ECO:0000256" key="1">
    <source>
        <dbReference type="SAM" id="Coils"/>
    </source>
</evidence>
<dbReference type="InterPro" id="IPR006119">
    <property type="entry name" value="Resolv_N"/>
</dbReference>
<dbReference type="InterPro" id="IPR025827">
    <property type="entry name" value="Zn_ribbon_recom_dom"/>
</dbReference>
<dbReference type="PROSITE" id="PS51737">
    <property type="entry name" value="RECOMBINASE_DNA_BIND"/>
    <property type="match status" value="1"/>
</dbReference>
<dbReference type="GO" id="GO:0000150">
    <property type="term" value="F:DNA strand exchange activity"/>
    <property type="evidence" value="ECO:0007669"/>
    <property type="project" value="InterPro"/>
</dbReference>
<dbReference type="Pfam" id="PF07508">
    <property type="entry name" value="Recombinase"/>
    <property type="match status" value="1"/>
</dbReference>
<evidence type="ECO:0000259" key="3">
    <source>
        <dbReference type="PROSITE" id="PS51737"/>
    </source>
</evidence>
<dbReference type="InterPro" id="IPR011109">
    <property type="entry name" value="DNA_bind_recombinase_dom"/>
</dbReference>
<gene>
    <name evidence="4" type="ORF">C7373_10432</name>
</gene>
<sequence>MDFRIYSRKSVYTGKGESIENQVEMCKAYIFSNFAGATEADITVYEDEGFSGKSLDRPQFQQMMKDIKKHKPDCIVCYRLDRISRNVGDFASLIENLNNRDIAFVCIKEKFDTSTPMGKAMMYIASVFAQLERETIAERVRDNMLMLAKMGRWLGGQTPTGYSSEKVQEVIIDGKMKTSCKLKVNEEEMGIVRLIYQKMIAFHSVNGVRKYLASQNIKSRTGKDFSLLGIKEILQNPVYCIADEAARAYFVERDAVVCFDQEDCKDGRGLLSYNKRDYTKGHAPRQSIDKWIIAVGKHKGQIPGTEWVSIQRLFEENKTDGSKPPVMHNDYSLLSGMIYCAKCGSRMFAKRRSNNPKVFDYICSDKMQLNRCDCPNLNGPQMDDMVCEYLMNYENQNSELCQRLEKLKRTIKSDTGEDPRERLEKRIQACDQEINRLVDMLAGEDMNPAVVKRLNDKAAVLDAEMQELVRAKKELGTGLDAGEERSIQLDMLVRALAVFKENFASASVYEKRTLIRLIVQKCEWNGRDFDIFIYGE</sequence>
<dbReference type="CDD" id="cd03768">
    <property type="entry name" value="SR_ResInv"/>
    <property type="match status" value="1"/>
</dbReference>
<dbReference type="Pfam" id="PF13408">
    <property type="entry name" value="Zn_ribbon_recom"/>
    <property type="match status" value="1"/>
</dbReference>
<dbReference type="Pfam" id="PF00239">
    <property type="entry name" value="Resolvase"/>
    <property type="match status" value="1"/>
</dbReference>
<feature type="coiled-coil region" evidence="1">
    <location>
        <begin position="390"/>
        <end position="471"/>
    </location>
</feature>
<comment type="caution">
    <text evidence="4">The sequence shown here is derived from an EMBL/GenBank/DDBJ whole genome shotgun (WGS) entry which is preliminary data.</text>
</comment>
<evidence type="ECO:0000259" key="2">
    <source>
        <dbReference type="PROSITE" id="PS51736"/>
    </source>
</evidence>
<dbReference type="GO" id="GO:0003677">
    <property type="term" value="F:DNA binding"/>
    <property type="evidence" value="ECO:0007669"/>
    <property type="project" value="InterPro"/>
</dbReference>
<dbReference type="OrthoDB" id="9781670at2"/>
<accession>A0A2U1CBY8</accession>
<dbReference type="InterPro" id="IPR050639">
    <property type="entry name" value="SSR_resolvase"/>
</dbReference>
<dbReference type="SUPFAM" id="SSF53041">
    <property type="entry name" value="Resolvase-like"/>
    <property type="match status" value="1"/>
</dbReference>
<protein>
    <submittedName>
        <fullName evidence="4">Site-specific DNA recombinase</fullName>
    </submittedName>
</protein>
<feature type="domain" description="Recombinase" evidence="3">
    <location>
        <begin position="159"/>
        <end position="320"/>
    </location>
</feature>
<reference evidence="4 5" key="1">
    <citation type="submission" date="2018-04" db="EMBL/GenBank/DDBJ databases">
        <title>Genomic Encyclopedia of Type Strains, Phase IV (KMG-IV): sequencing the most valuable type-strain genomes for metagenomic binning, comparative biology and taxonomic classification.</title>
        <authorList>
            <person name="Goeker M."/>
        </authorList>
    </citation>
    <scope>NUCLEOTIDE SEQUENCE [LARGE SCALE GENOMIC DNA]</scope>
    <source>
        <strain evidence="4 5">DSM 26588</strain>
    </source>
</reference>
<name>A0A2U1CBY8_9FIRM</name>
<feature type="domain" description="Resolvase/invertase-type recombinase catalytic" evidence="2">
    <location>
        <begin position="2"/>
        <end position="151"/>
    </location>
</feature>
<dbReference type="InterPro" id="IPR038109">
    <property type="entry name" value="DNA_bind_recomb_sf"/>
</dbReference>
<dbReference type="Proteomes" id="UP000245778">
    <property type="component" value="Unassembled WGS sequence"/>
</dbReference>
<dbReference type="PROSITE" id="PS51736">
    <property type="entry name" value="RECOMBINASES_3"/>
    <property type="match status" value="1"/>
</dbReference>